<evidence type="ECO:0000256" key="1">
    <source>
        <dbReference type="ARBA" id="ARBA00022603"/>
    </source>
</evidence>
<dbReference type="RefSeq" id="WP_115465956.1">
    <property type="nucleotide sequence ID" value="NZ_JBFTTM010000005.1"/>
</dbReference>
<keyword evidence="2" id="KW-0808">Transferase</keyword>
<dbReference type="InterPro" id="IPR007757">
    <property type="entry name" value="MT-A70-like"/>
</dbReference>
<evidence type="ECO:0000256" key="3">
    <source>
        <dbReference type="ARBA" id="ARBA00022691"/>
    </source>
</evidence>
<dbReference type="EMBL" id="QRBW01000112">
    <property type="protein sequence ID" value="RDT56174.1"/>
    <property type="molecule type" value="Genomic_DNA"/>
</dbReference>
<dbReference type="Pfam" id="PF05063">
    <property type="entry name" value="MT-A70"/>
    <property type="match status" value="2"/>
</dbReference>
<organism evidence="5 6">
    <name type="scientific">Enterobacter roggenkampii</name>
    <dbReference type="NCBI Taxonomy" id="1812935"/>
    <lineage>
        <taxon>Bacteria</taxon>
        <taxon>Pseudomonadati</taxon>
        <taxon>Pseudomonadota</taxon>
        <taxon>Gammaproteobacteria</taxon>
        <taxon>Enterobacterales</taxon>
        <taxon>Enterobacteriaceae</taxon>
        <taxon>Enterobacter</taxon>
        <taxon>Enterobacter cloacae complex</taxon>
    </lineage>
</organism>
<sequence length="222" mass="24906">MKYSLIYADPAWEYGNTVSNGAATNHYGTMKLIDMKRLPVWDLAADDAVLAMWFTGTHTREAIELAEAWGFKVRTMKGFTWVKLNQLAEQHINKALQAGVVEDFYDFLDLLNEQTRMNGGNYTRANTEDMLIATRGNGLERQCASIKQVIYSPLGEHSQKPAEARFRLEKLYGDVPRIELFSRCGAPGWDHWGNQAESAAVELISGIAVPVANLRSVLHEAK</sequence>
<dbReference type="GO" id="GO:0008173">
    <property type="term" value="F:RNA methyltransferase activity"/>
    <property type="evidence" value="ECO:0007669"/>
    <property type="project" value="UniProtKB-ARBA"/>
</dbReference>
<evidence type="ECO:0000313" key="6">
    <source>
        <dbReference type="Proteomes" id="UP000255291"/>
    </source>
</evidence>
<dbReference type="PANTHER" id="PTHR12829:SF7">
    <property type="entry name" value="N6-ADENOSINE-METHYLTRANSFERASE CATALYTIC SUBUNIT"/>
    <property type="match status" value="1"/>
</dbReference>
<dbReference type="PANTHER" id="PTHR12829">
    <property type="entry name" value="N6-ADENOSINE-METHYLTRANSFERASE"/>
    <property type="match status" value="1"/>
</dbReference>
<comment type="similarity">
    <text evidence="4">Belongs to the MT-A70-like family.</text>
</comment>
<dbReference type="GO" id="GO:0008757">
    <property type="term" value="F:S-adenosylmethionine-dependent methyltransferase activity"/>
    <property type="evidence" value="ECO:0007669"/>
    <property type="project" value="UniProtKB-ARBA"/>
</dbReference>
<keyword evidence="3" id="KW-0949">S-adenosyl-L-methionine</keyword>
<accession>A0ABD7GPR3</accession>
<keyword evidence="1 5" id="KW-0489">Methyltransferase</keyword>
<dbReference type="AlphaFoldDB" id="A0ABD7GPR3"/>
<comment type="caution">
    <text evidence="5">The sequence shown here is derived from an EMBL/GenBank/DDBJ whole genome shotgun (WGS) entry which is preliminary data.</text>
</comment>
<proteinExistence type="inferred from homology"/>
<evidence type="ECO:0000256" key="4">
    <source>
        <dbReference type="PROSITE-ProRule" id="PRU00489"/>
    </source>
</evidence>
<dbReference type="Proteomes" id="UP000255291">
    <property type="component" value="Unassembled WGS sequence"/>
</dbReference>
<evidence type="ECO:0000256" key="2">
    <source>
        <dbReference type="ARBA" id="ARBA00022679"/>
    </source>
</evidence>
<dbReference type="GO" id="GO:0032259">
    <property type="term" value="P:methylation"/>
    <property type="evidence" value="ECO:0007669"/>
    <property type="project" value="UniProtKB-KW"/>
</dbReference>
<dbReference type="PROSITE" id="PS51143">
    <property type="entry name" value="MT_A70"/>
    <property type="match status" value="1"/>
</dbReference>
<name>A0ABD7GPR3_9ENTR</name>
<protein>
    <submittedName>
        <fullName evidence="5">DNA methyltransferase</fullName>
    </submittedName>
</protein>
<evidence type="ECO:0000313" key="5">
    <source>
        <dbReference type="EMBL" id="RDT56174.1"/>
    </source>
</evidence>
<reference evidence="5 6" key="1">
    <citation type="submission" date="2018-07" db="EMBL/GenBank/DDBJ databases">
        <title>The use of a cohorting ward and systematic surveillance cultures for the control of a Klebsiella pneumoniae carbapenemase (KPC)-producing Enterobacteriaceae outbreak.</title>
        <authorList>
            <person name="Doi Y."/>
        </authorList>
    </citation>
    <scope>NUCLEOTIDE SEQUENCE [LARGE SCALE GENOMIC DNA]</scope>
    <source>
        <strain evidence="5 6">1-RC-17-04017</strain>
    </source>
</reference>
<gene>
    <name evidence="5" type="ORF">DXF87_24910</name>
</gene>